<keyword evidence="3" id="KW-1185">Reference proteome</keyword>
<evidence type="ECO:0000313" key="2">
    <source>
        <dbReference type="EMBL" id="KAJ8344540.1"/>
    </source>
</evidence>
<protein>
    <submittedName>
        <fullName evidence="2">Uncharacterized protein</fullName>
    </submittedName>
</protein>
<comment type="caution">
    <text evidence="2">The sequence shown here is derived from an EMBL/GenBank/DDBJ whole genome shotgun (WGS) entry which is preliminary data.</text>
</comment>
<evidence type="ECO:0000256" key="1">
    <source>
        <dbReference type="SAM" id="MobiDB-lite"/>
    </source>
</evidence>
<feature type="region of interest" description="Disordered" evidence="1">
    <location>
        <begin position="1"/>
        <end position="25"/>
    </location>
</feature>
<accession>A0A9Q1ET35</accession>
<feature type="region of interest" description="Disordered" evidence="1">
    <location>
        <begin position="46"/>
        <end position="100"/>
    </location>
</feature>
<dbReference type="Proteomes" id="UP001152622">
    <property type="component" value="Chromosome 13"/>
</dbReference>
<evidence type="ECO:0000313" key="3">
    <source>
        <dbReference type="Proteomes" id="UP001152622"/>
    </source>
</evidence>
<organism evidence="2 3">
    <name type="scientific">Synaphobranchus kaupii</name>
    <name type="common">Kaup's arrowtooth eel</name>
    <dbReference type="NCBI Taxonomy" id="118154"/>
    <lineage>
        <taxon>Eukaryota</taxon>
        <taxon>Metazoa</taxon>
        <taxon>Chordata</taxon>
        <taxon>Craniata</taxon>
        <taxon>Vertebrata</taxon>
        <taxon>Euteleostomi</taxon>
        <taxon>Actinopterygii</taxon>
        <taxon>Neopterygii</taxon>
        <taxon>Teleostei</taxon>
        <taxon>Anguilliformes</taxon>
        <taxon>Synaphobranchidae</taxon>
        <taxon>Synaphobranchus</taxon>
    </lineage>
</organism>
<sequence>MGEAEMPSQGPGRTSASDQMFFGGGEMVGGAGVVVAAELKAALQADLRPLPSGVPPWNRRPRVGLEARPGPPCPQSRAGEGPRRGDGGPASDPAASSPQRELADWLIPPAFKERPASGRAAFEVFSPLQCHIPTSLLLLASDTRRRKKKVNCPHSNERTRCMPLRSAPDRFRCPAHAAHRGLGRHAQCNSHLQEIAALSAASPRGLRGPAGAASLPLPGPAEWRPPAPVISLPGVKNRQREAADGMYSIDS</sequence>
<dbReference type="EMBL" id="JAINUF010000013">
    <property type="protein sequence ID" value="KAJ8344540.1"/>
    <property type="molecule type" value="Genomic_DNA"/>
</dbReference>
<gene>
    <name evidence="2" type="ORF">SKAU_G00318690</name>
</gene>
<dbReference type="AlphaFoldDB" id="A0A9Q1ET35"/>
<reference evidence="2" key="1">
    <citation type="journal article" date="2023" name="Science">
        <title>Genome structures resolve the early diversification of teleost fishes.</title>
        <authorList>
            <person name="Parey E."/>
            <person name="Louis A."/>
            <person name="Montfort J."/>
            <person name="Bouchez O."/>
            <person name="Roques C."/>
            <person name="Iampietro C."/>
            <person name="Lluch J."/>
            <person name="Castinel A."/>
            <person name="Donnadieu C."/>
            <person name="Desvignes T."/>
            <person name="Floi Bucao C."/>
            <person name="Jouanno E."/>
            <person name="Wen M."/>
            <person name="Mejri S."/>
            <person name="Dirks R."/>
            <person name="Jansen H."/>
            <person name="Henkel C."/>
            <person name="Chen W.J."/>
            <person name="Zahm M."/>
            <person name="Cabau C."/>
            <person name="Klopp C."/>
            <person name="Thompson A.W."/>
            <person name="Robinson-Rechavi M."/>
            <person name="Braasch I."/>
            <person name="Lecointre G."/>
            <person name="Bobe J."/>
            <person name="Postlethwait J.H."/>
            <person name="Berthelot C."/>
            <person name="Roest Crollius H."/>
            <person name="Guiguen Y."/>
        </authorList>
    </citation>
    <scope>NUCLEOTIDE SEQUENCE</scope>
    <source>
        <strain evidence="2">WJC10195</strain>
    </source>
</reference>
<name>A0A9Q1ET35_SYNKA</name>
<proteinExistence type="predicted"/>